<accession>A0A8S1HPA0</accession>
<organism evidence="4 5">
    <name type="scientific">Caenorhabditis auriculariae</name>
    <dbReference type="NCBI Taxonomy" id="2777116"/>
    <lineage>
        <taxon>Eukaryota</taxon>
        <taxon>Metazoa</taxon>
        <taxon>Ecdysozoa</taxon>
        <taxon>Nematoda</taxon>
        <taxon>Chromadorea</taxon>
        <taxon>Rhabditida</taxon>
        <taxon>Rhabditina</taxon>
        <taxon>Rhabditomorpha</taxon>
        <taxon>Rhabditoidea</taxon>
        <taxon>Rhabditidae</taxon>
        <taxon>Peloderinae</taxon>
        <taxon>Caenorhabditis</taxon>
    </lineage>
</organism>
<reference evidence="4" key="1">
    <citation type="submission" date="2020-10" db="EMBL/GenBank/DDBJ databases">
        <authorList>
            <person name="Kikuchi T."/>
        </authorList>
    </citation>
    <scope>NUCLEOTIDE SEQUENCE</scope>
    <source>
        <strain evidence="4">NKZ352</strain>
    </source>
</reference>
<evidence type="ECO:0000313" key="5">
    <source>
        <dbReference type="Proteomes" id="UP000835052"/>
    </source>
</evidence>
<name>A0A8S1HPA0_9PELO</name>
<feature type="region of interest" description="Disordered" evidence="1">
    <location>
        <begin position="690"/>
        <end position="710"/>
    </location>
</feature>
<feature type="compositionally biased region" description="Basic and acidic residues" evidence="1">
    <location>
        <begin position="438"/>
        <end position="461"/>
    </location>
</feature>
<evidence type="ECO:0000313" key="4">
    <source>
        <dbReference type="EMBL" id="CAD6197054.1"/>
    </source>
</evidence>
<dbReference type="AlphaFoldDB" id="A0A8S1HPA0"/>
<keyword evidence="5" id="KW-1185">Reference proteome</keyword>
<dbReference type="Proteomes" id="UP000835052">
    <property type="component" value="Unassembled WGS sequence"/>
</dbReference>
<gene>
    <name evidence="4" type="ORF">CAUJ_LOCUS12964</name>
</gene>
<keyword evidence="2" id="KW-0812">Transmembrane</keyword>
<evidence type="ECO:0000256" key="2">
    <source>
        <dbReference type="SAM" id="Phobius"/>
    </source>
</evidence>
<feature type="chain" id="PRO_5035939178" evidence="3">
    <location>
        <begin position="25"/>
        <end position="710"/>
    </location>
</feature>
<evidence type="ECO:0000256" key="1">
    <source>
        <dbReference type="SAM" id="MobiDB-lite"/>
    </source>
</evidence>
<keyword evidence="2" id="KW-1133">Transmembrane helix</keyword>
<feature type="compositionally biased region" description="Basic and acidic residues" evidence="1">
    <location>
        <begin position="409"/>
        <end position="424"/>
    </location>
</feature>
<feature type="compositionally biased region" description="Basic and acidic residues" evidence="1">
    <location>
        <begin position="696"/>
        <end position="710"/>
    </location>
</feature>
<feature type="transmembrane region" description="Helical" evidence="2">
    <location>
        <begin position="217"/>
        <end position="241"/>
    </location>
</feature>
<evidence type="ECO:0000256" key="3">
    <source>
        <dbReference type="SAM" id="SignalP"/>
    </source>
</evidence>
<dbReference type="EMBL" id="CAJGYM010000084">
    <property type="protein sequence ID" value="CAD6197054.1"/>
    <property type="molecule type" value="Genomic_DNA"/>
</dbReference>
<proteinExistence type="predicted"/>
<feature type="compositionally biased region" description="Basic and acidic residues" evidence="1">
    <location>
        <begin position="470"/>
        <end position="481"/>
    </location>
</feature>
<comment type="caution">
    <text evidence="4">The sequence shown here is derived from an EMBL/GenBank/DDBJ whole genome shotgun (WGS) entry which is preliminary data.</text>
</comment>
<keyword evidence="2" id="KW-0472">Membrane</keyword>
<sequence>MAWSPGTKIAVLLYTAIIFFGVEAVDICCKRAVLSYATGTAIPPECGKSKCFEASIHIEKPGTESAPLLGFFPLTTKTSTLTIIGNKDAGSIMFASLVEVVHKGPGPAIYLDDADLHDSSFSSFQKITVDEIEPYCLKSDLVVVKGSSKAIWRERLESVANKTLLKCSTLTSTVAATTTALTTTTTKKATTTVGNRNDNNAKAGAAVDEDKICPTNYILIVVAVVALLIMIVGLVIVYIWASRLAALRKEQEKRVQVAETSLASISSYATQLICTIIAMEVEQDQKIIELIPRFIRQSKVKSLSNQLKVWHQMSISQLAKFKTKRTCQSREFVEALEKLEIVKKAHVAGKEFTAPKDTKAVSDFRRKNPTEDMTVIAKKCRTIEKFPVLLKKMKINAEKPWEGYKKAAEAAKESEEKPRKKAGEDTPLSKYSNTASKAEPKKEEPKKVAPKVEENKIEAPKVEPMPQETPLKRVERKDCKPLRTTPNSSKYLAQGDLQSKVVRDGFTVFTLMCDQFENFFAVHRKVLVILNESAQQAAAVFDREIYDTVGVDLQVPKSERMPKKTENQKATDVDPYNEELGFWKFFENLVQLRQKCDPKDKELLKLMEEQERIRALRLHSAAKNYFYFHNRTTSLNQIILPGETPLAMRKRHLKEKQVNRKIAALAKARHLRINPVKKVVVRDYVEMKKALPHPTGPDEKMEKDTKKEKK</sequence>
<keyword evidence="3" id="KW-0732">Signal</keyword>
<feature type="region of interest" description="Disordered" evidence="1">
    <location>
        <begin position="409"/>
        <end position="490"/>
    </location>
</feature>
<protein>
    <submittedName>
        <fullName evidence="4">Uncharacterized protein</fullName>
    </submittedName>
</protein>
<feature type="signal peptide" evidence="3">
    <location>
        <begin position="1"/>
        <end position="24"/>
    </location>
</feature>